<dbReference type="InterPro" id="IPR036097">
    <property type="entry name" value="HisK_dim/P_sf"/>
</dbReference>
<dbReference type="SUPFAM" id="SSF55874">
    <property type="entry name" value="ATPase domain of HSP90 chaperone/DNA topoisomerase II/histidine kinase"/>
    <property type="match status" value="1"/>
</dbReference>
<feature type="domain" description="Histidine kinase" evidence="9">
    <location>
        <begin position="185"/>
        <end position="402"/>
    </location>
</feature>
<dbReference type="InterPro" id="IPR050736">
    <property type="entry name" value="Sensor_HK_Regulatory"/>
</dbReference>
<dbReference type="SUPFAM" id="SSF47384">
    <property type="entry name" value="Homodimeric domain of signal transducing histidine kinase"/>
    <property type="match status" value="1"/>
</dbReference>
<evidence type="ECO:0000256" key="1">
    <source>
        <dbReference type="ARBA" id="ARBA00000085"/>
    </source>
</evidence>
<dbReference type="PROSITE" id="PS50110">
    <property type="entry name" value="RESPONSE_REGULATORY"/>
    <property type="match status" value="1"/>
</dbReference>
<protein>
    <recommendedName>
        <fullName evidence="3">histidine kinase</fullName>
        <ecNumber evidence="3">2.7.13.3</ecNumber>
    </recommendedName>
</protein>
<dbReference type="PRINTS" id="PR00344">
    <property type="entry name" value="BCTRLSENSOR"/>
</dbReference>
<gene>
    <name evidence="11" type="ORF">SAMN05192576_1785</name>
</gene>
<dbReference type="CDD" id="cd00082">
    <property type="entry name" value="HisKA"/>
    <property type="match status" value="1"/>
</dbReference>
<keyword evidence="6" id="KW-0418">Kinase</keyword>
<reference evidence="11 12" key="1">
    <citation type="submission" date="2016-10" db="EMBL/GenBank/DDBJ databases">
        <authorList>
            <person name="de Groot N.N."/>
        </authorList>
    </citation>
    <scope>NUCLEOTIDE SEQUENCE [LARGE SCALE GENOMIC DNA]</scope>
    <source>
        <strain evidence="11 12">CGMCC 1.11147</strain>
    </source>
</reference>
<dbReference type="Gene3D" id="1.10.287.130">
    <property type="match status" value="1"/>
</dbReference>
<evidence type="ECO:0000256" key="2">
    <source>
        <dbReference type="ARBA" id="ARBA00004236"/>
    </source>
</evidence>
<dbReference type="SUPFAM" id="SSF52172">
    <property type="entry name" value="CheY-like"/>
    <property type="match status" value="1"/>
</dbReference>
<dbReference type="SMART" id="SM00448">
    <property type="entry name" value="REC"/>
    <property type="match status" value="1"/>
</dbReference>
<comment type="subcellular location">
    <subcellularLocation>
        <location evidence="2">Cell membrane</location>
    </subcellularLocation>
</comment>
<accession>A0A1G9ZN48</accession>
<comment type="catalytic activity">
    <reaction evidence="1">
        <text>ATP + protein L-histidine = ADP + protein N-phospho-L-histidine.</text>
        <dbReference type="EC" id="2.7.13.3"/>
    </reaction>
</comment>
<dbReference type="InterPro" id="IPR011006">
    <property type="entry name" value="CheY-like_superfamily"/>
</dbReference>
<dbReference type="GO" id="GO:0000155">
    <property type="term" value="F:phosphorelay sensor kinase activity"/>
    <property type="evidence" value="ECO:0007669"/>
    <property type="project" value="InterPro"/>
</dbReference>
<feature type="domain" description="Response regulatory" evidence="10">
    <location>
        <begin position="28"/>
        <end position="144"/>
    </location>
</feature>
<dbReference type="InterPro" id="IPR004358">
    <property type="entry name" value="Sig_transdc_His_kin-like_C"/>
</dbReference>
<keyword evidence="12" id="KW-1185">Reference proteome</keyword>
<dbReference type="Pfam" id="PF02518">
    <property type="entry name" value="HATPase_c"/>
    <property type="match status" value="1"/>
</dbReference>
<evidence type="ECO:0000259" key="10">
    <source>
        <dbReference type="PROSITE" id="PS50110"/>
    </source>
</evidence>
<comment type="caution">
    <text evidence="8">Lacks conserved residue(s) required for the propagation of feature annotation.</text>
</comment>
<dbReference type="Pfam" id="PF00512">
    <property type="entry name" value="HisKA"/>
    <property type="match status" value="1"/>
</dbReference>
<dbReference type="PROSITE" id="PS50109">
    <property type="entry name" value="HIS_KIN"/>
    <property type="match status" value="1"/>
</dbReference>
<evidence type="ECO:0000313" key="12">
    <source>
        <dbReference type="Proteomes" id="UP000199004"/>
    </source>
</evidence>
<dbReference type="Gene3D" id="3.30.565.10">
    <property type="entry name" value="Histidine kinase-like ATPase, C-terminal domain"/>
    <property type="match status" value="1"/>
</dbReference>
<proteinExistence type="predicted"/>
<dbReference type="OrthoDB" id="3272969at2"/>
<name>A0A1G9ZN48_9ACTN</name>
<dbReference type="InterPro" id="IPR036890">
    <property type="entry name" value="HATPase_C_sf"/>
</dbReference>
<evidence type="ECO:0000256" key="5">
    <source>
        <dbReference type="ARBA" id="ARBA00022679"/>
    </source>
</evidence>
<dbReference type="InterPro" id="IPR001789">
    <property type="entry name" value="Sig_transdc_resp-reg_receiver"/>
</dbReference>
<dbReference type="Gene3D" id="3.40.50.2300">
    <property type="match status" value="1"/>
</dbReference>
<evidence type="ECO:0000256" key="8">
    <source>
        <dbReference type="PROSITE-ProRule" id="PRU00169"/>
    </source>
</evidence>
<dbReference type="InterPro" id="IPR003661">
    <property type="entry name" value="HisK_dim/P_dom"/>
</dbReference>
<keyword evidence="4" id="KW-0597">Phosphoprotein</keyword>
<evidence type="ECO:0000256" key="3">
    <source>
        <dbReference type="ARBA" id="ARBA00012438"/>
    </source>
</evidence>
<dbReference type="EMBL" id="FNIC01000002">
    <property type="protein sequence ID" value="SDN22565.1"/>
    <property type="molecule type" value="Genomic_DNA"/>
</dbReference>
<dbReference type="EC" id="2.7.13.3" evidence="3"/>
<dbReference type="FunFam" id="3.30.565.10:FF:000006">
    <property type="entry name" value="Sensor histidine kinase WalK"/>
    <property type="match status" value="1"/>
</dbReference>
<organism evidence="11 12">
    <name type="scientific">Nocardioides szechwanensis</name>
    <dbReference type="NCBI Taxonomy" id="1005944"/>
    <lineage>
        <taxon>Bacteria</taxon>
        <taxon>Bacillati</taxon>
        <taxon>Actinomycetota</taxon>
        <taxon>Actinomycetes</taxon>
        <taxon>Propionibacteriales</taxon>
        <taxon>Nocardioidaceae</taxon>
        <taxon>Nocardioides</taxon>
    </lineage>
</organism>
<dbReference type="STRING" id="1005944.SAMN05192576_1785"/>
<dbReference type="InterPro" id="IPR003594">
    <property type="entry name" value="HATPase_dom"/>
</dbReference>
<dbReference type="AlphaFoldDB" id="A0A1G9ZN48"/>
<keyword evidence="5" id="KW-0808">Transferase</keyword>
<dbReference type="GO" id="GO:0005886">
    <property type="term" value="C:plasma membrane"/>
    <property type="evidence" value="ECO:0007669"/>
    <property type="project" value="UniProtKB-SubCell"/>
</dbReference>
<dbReference type="SMART" id="SM00387">
    <property type="entry name" value="HATPase_c"/>
    <property type="match status" value="1"/>
</dbReference>
<dbReference type="CDD" id="cd00075">
    <property type="entry name" value="HATPase"/>
    <property type="match status" value="1"/>
</dbReference>
<sequence>MSARSRSTRSPSSRTTALTVLDRRTDLRVLLIEDATTDCVLVRALLEGEFPNGDIEAATSLAHALDRLALADYDVVLVNLNLPEADGCAVVRAVRVTSPHTALMVLTGRGDGTLALWALAEGAQDYLVTGEHDGPRLADALLRGLQRSRTEQRAHAVLGSALDHESESAVRLRELTLAKSEFVATVSHELRTPLSSIAGYAEMLRSEGGLTTQQTRFVDAIARNATRLAVLTDDLLVVSSFSSAVEQLEPVAVDLSVVVAGTQEVIRVLGAGHQLDFVFELPDHPALVTGDAGHLERVVLNLVGNAIKFSKEHGRVTCRVSTSPSDVYLEVIDNGIGIPEDEQHELFTMFFRGSTARNRAVQGTGLGLHIVSSIVRHHHGEIDVQSGSGQGTTFTVRLPRRLRAA</sequence>
<evidence type="ECO:0000313" key="11">
    <source>
        <dbReference type="EMBL" id="SDN22565.1"/>
    </source>
</evidence>
<dbReference type="CDD" id="cd00156">
    <property type="entry name" value="REC"/>
    <property type="match status" value="1"/>
</dbReference>
<dbReference type="PANTHER" id="PTHR43711:SF1">
    <property type="entry name" value="HISTIDINE KINASE 1"/>
    <property type="match status" value="1"/>
</dbReference>
<dbReference type="Pfam" id="PF00072">
    <property type="entry name" value="Response_reg"/>
    <property type="match status" value="1"/>
</dbReference>
<dbReference type="SMART" id="SM00388">
    <property type="entry name" value="HisKA"/>
    <property type="match status" value="1"/>
</dbReference>
<evidence type="ECO:0000259" key="9">
    <source>
        <dbReference type="PROSITE" id="PS50109"/>
    </source>
</evidence>
<keyword evidence="7" id="KW-0902">Two-component regulatory system</keyword>
<dbReference type="InterPro" id="IPR005467">
    <property type="entry name" value="His_kinase_dom"/>
</dbReference>
<dbReference type="Proteomes" id="UP000199004">
    <property type="component" value="Unassembled WGS sequence"/>
</dbReference>
<dbReference type="PANTHER" id="PTHR43711">
    <property type="entry name" value="TWO-COMPONENT HISTIDINE KINASE"/>
    <property type="match status" value="1"/>
</dbReference>
<evidence type="ECO:0000256" key="4">
    <source>
        <dbReference type="ARBA" id="ARBA00022553"/>
    </source>
</evidence>
<evidence type="ECO:0000256" key="6">
    <source>
        <dbReference type="ARBA" id="ARBA00022777"/>
    </source>
</evidence>
<evidence type="ECO:0000256" key="7">
    <source>
        <dbReference type="ARBA" id="ARBA00023012"/>
    </source>
</evidence>